<accession>A0ABN9LA68</accession>
<dbReference type="Proteomes" id="UP001176940">
    <property type="component" value="Unassembled WGS sequence"/>
</dbReference>
<protein>
    <submittedName>
        <fullName evidence="2">Uncharacterized protein</fullName>
    </submittedName>
</protein>
<dbReference type="Gene3D" id="2.170.270.10">
    <property type="entry name" value="SET domain"/>
    <property type="match status" value="1"/>
</dbReference>
<organism evidence="2 3">
    <name type="scientific">Ranitomeya imitator</name>
    <name type="common">mimic poison frog</name>
    <dbReference type="NCBI Taxonomy" id="111125"/>
    <lineage>
        <taxon>Eukaryota</taxon>
        <taxon>Metazoa</taxon>
        <taxon>Chordata</taxon>
        <taxon>Craniata</taxon>
        <taxon>Vertebrata</taxon>
        <taxon>Euteleostomi</taxon>
        <taxon>Amphibia</taxon>
        <taxon>Batrachia</taxon>
        <taxon>Anura</taxon>
        <taxon>Neobatrachia</taxon>
        <taxon>Hyloidea</taxon>
        <taxon>Dendrobatidae</taxon>
        <taxon>Dendrobatinae</taxon>
        <taxon>Ranitomeya</taxon>
    </lineage>
</organism>
<evidence type="ECO:0000313" key="2">
    <source>
        <dbReference type="EMBL" id="CAJ0935813.1"/>
    </source>
</evidence>
<evidence type="ECO:0000313" key="3">
    <source>
        <dbReference type="Proteomes" id="UP001176940"/>
    </source>
</evidence>
<gene>
    <name evidence="2" type="ORF">RIMI_LOCUS6505322</name>
</gene>
<evidence type="ECO:0000256" key="1">
    <source>
        <dbReference type="SAM" id="MobiDB-lite"/>
    </source>
</evidence>
<name>A0ABN9LA68_9NEOB</name>
<comment type="caution">
    <text evidence="2">The sequence shown here is derived from an EMBL/GenBank/DDBJ whole genome shotgun (WGS) entry which is preliminary data.</text>
</comment>
<feature type="region of interest" description="Disordered" evidence="1">
    <location>
        <begin position="20"/>
        <end position="61"/>
    </location>
</feature>
<feature type="compositionally biased region" description="Polar residues" evidence="1">
    <location>
        <begin position="28"/>
        <end position="53"/>
    </location>
</feature>
<dbReference type="InterPro" id="IPR046341">
    <property type="entry name" value="SET_dom_sf"/>
</dbReference>
<keyword evidence="3" id="KW-1185">Reference proteome</keyword>
<reference evidence="2" key="1">
    <citation type="submission" date="2023-07" db="EMBL/GenBank/DDBJ databases">
        <authorList>
            <person name="Stuckert A."/>
        </authorList>
    </citation>
    <scope>NUCLEOTIDE SEQUENCE</scope>
</reference>
<proteinExistence type="predicted"/>
<dbReference type="EMBL" id="CAUEEQ010011747">
    <property type="protein sequence ID" value="CAJ0935813.1"/>
    <property type="molecule type" value="Genomic_DNA"/>
</dbReference>
<sequence length="128" mass="14036">MFLYDDDVCTEKFSEVVDGELSHFDDGTGTTSGSNFPDLSSPASSSDEFTPTEGSPYRAPIYIPDDIPIPPEFELRESSIPGSGLGIWTKVKILAGEKFGPFEGEQCMNLENLQSGWEIALFSARPNY</sequence>